<dbReference type="RefSeq" id="XP_005786326.1">
    <property type="nucleotide sequence ID" value="XM_005786269.1"/>
</dbReference>
<dbReference type="GeneID" id="17279168"/>
<evidence type="ECO:0000259" key="4">
    <source>
        <dbReference type="Pfam" id="PF05175"/>
    </source>
</evidence>
<accession>A0A0D3KDR2</accession>
<dbReference type="AlphaFoldDB" id="A0A0D3KDR2"/>
<evidence type="ECO:0000256" key="2">
    <source>
        <dbReference type="ARBA" id="ARBA00022679"/>
    </source>
</evidence>
<feature type="domain" description="Methyltransferase small" evidence="4">
    <location>
        <begin position="19"/>
        <end position="181"/>
    </location>
</feature>
<evidence type="ECO:0000256" key="3">
    <source>
        <dbReference type="SAM" id="MobiDB-lite"/>
    </source>
</evidence>
<reference evidence="5" key="2">
    <citation type="submission" date="2024-10" db="UniProtKB">
        <authorList>
            <consortium name="EnsemblProtists"/>
        </authorList>
    </citation>
    <scope>IDENTIFICATION</scope>
</reference>
<dbReference type="KEGG" id="ehx:EMIHUDRAFT_122821"/>
<evidence type="ECO:0000313" key="6">
    <source>
        <dbReference type="Proteomes" id="UP000013827"/>
    </source>
</evidence>
<dbReference type="Proteomes" id="UP000013827">
    <property type="component" value="Unassembled WGS sequence"/>
</dbReference>
<dbReference type="CDD" id="cd02440">
    <property type="entry name" value="AdoMet_MTases"/>
    <property type="match status" value="1"/>
</dbReference>
<name>A0A0D3KDR2_EMIH1</name>
<keyword evidence="1" id="KW-0489">Methyltransferase</keyword>
<dbReference type="PANTHER" id="PTHR47816">
    <property type="entry name" value="RIBOSOMAL RNA SMALL SUBUNIT METHYLTRANSFERASE C"/>
    <property type="match status" value="1"/>
</dbReference>
<dbReference type="PaxDb" id="2903-EOD33897"/>
<dbReference type="GO" id="GO:0008757">
    <property type="term" value="F:S-adenosylmethionine-dependent methyltransferase activity"/>
    <property type="evidence" value="ECO:0007669"/>
    <property type="project" value="InterPro"/>
</dbReference>
<dbReference type="Pfam" id="PF05175">
    <property type="entry name" value="MTS"/>
    <property type="match status" value="1"/>
</dbReference>
<dbReference type="InterPro" id="IPR007848">
    <property type="entry name" value="Small_mtfrase_dom"/>
</dbReference>
<keyword evidence="2" id="KW-0808">Transferase</keyword>
<sequence>MRTTTKSARPSHGFSKFLCGLFAGGGLDVMTTALLTALPPPPPRARVLDFCSGSGTIAAALRAGSGGGALRLHLLDADAVALHAARRNVADARAHVLSDGFEALPRRPRFDWIVSNPPVHNGLQADFRVLRLLVRRAARRLRSGGELFIVVQTYVPLGAMLADQPKLEDVRTLSDDGRFSVWAARKRAQGGGGGEKKAMAGKRKREGSCPVL</sequence>
<organism evidence="5 6">
    <name type="scientific">Emiliania huxleyi (strain CCMP1516)</name>
    <dbReference type="NCBI Taxonomy" id="280463"/>
    <lineage>
        <taxon>Eukaryota</taxon>
        <taxon>Haptista</taxon>
        <taxon>Haptophyta</taxon>
        <taxon>Prymnesiophyceae</taxon>
        <taxon>Isochrysidales</taxon>
        <taxon>Noelaerhabdaceae</taxon>
        <taxon>Emiliania</taxon>
    </lineage>
</organism>
<keyword evidence="6" id="KW-1185">Reference proteome</keyword>
<dbReference type="PANTHER" id="PTHR47816:SF4">
    <property type="entry name" value="RIBOSOMAL RNA SMALL SUBUNIT METHYLTRANSFERASE C"/>
    <property type="match status" value="1"/>
</dbReference>
<protein>
    <recommendedName>
        <fullName evidence="4">Methyltransferase small domain-containing protein</fullName>
    </recommendedName>
</protein>
<evidence type="ECO:0000256" key="1">
    <source>
        <dbReference type="ARBA" id="ARBA00022603"/>
    </source>
</evidence>
<dbReference type="Gene3D" id="3.40.50.150">
    <property type="entry name" value="Vaccinia Virus protein VP39"/>
    <property type="match status" value="1"/>
</dbReference>
<dbReference type="HOGENOM" id="CLU_1301717_0_0_1"/>
<evidence type="ECO:0000313" key="5">
    <source>
        <dbReference type="EnsemblProtists" id="EOD33897"/>
    </source>
</evidence>
<dbReference type="InterPro" id="IPR029063">
    <property type="entry name" value="SAM-dependent_MTases_sf"/>
</dbReference>
<proteinExistence type="predicted"/>
<feature type="region of interest" description="Disordered" evidence="3">
    <location>
        <begin position="188"/>
        <end position="212"/>
    </location>
</feature>
<dbReference type="SUPFAM" id="SSF53335">
    <property type="entry name" value="S-adenosyl-L-methionine-dependent methyltransferases"/>
    <property type="match status" value="1"/>
</dbReference>
<reference evidence="6" key="1">
    <citation type="journal article" date="2013" name="Nature">
        <title>Pan genome of the phytoplankton Emiliania underpins its global distribution.</title>
        <authorList>
            <person name="Read B.A."/>
            <person name="Kegel J."/>
            <person name="Klute M.J."/>
            <person name="Kuo A."/>
            <person name="Lefebvre S.C."/>
            <person name="Maumus F."/>
            <person name="Mayer C."/>
            <person name="Miller J."/>
            <person name="Monier A."/>
            <person name="Salamov A."/>
            <person name="Young J."/>
            <person name="Aguilar M."/>
            <person name="Claverie J.M."/>
            <person name="Frickenhaus S."/>
            <person name="Gonzalez K."/>
            <person name="Herman E.K."/>
            <person name="Lin Y.C."/>
            <person name="Napier J."/>
            <person name="Ogata H."/>
            <person name="Sarno A.F."/>
            <person name="Shmutz J."/>
            <person name="Schroeder D."/>
            <person name="de Vargas C."/>
            <person name="Verret F."/>
            <person name="von Dassow P."/>
            <person name="Valentin K."/>
            <person name="Van de Peer Y."/>
            <person name="Wheeler G."/>
            <person name="Dacks J.B."/>
            <person name="Delwiche C.F."/>
            <person name="Dyhrman S.T."/>
            <person name="Glockner G."/>
            <person name="John U."/>
            <person name="Richards T."/>
            <person name="Worden A.Z."/>
            <person name="Zhang X."/>
            <person name="Grigoriev I.V."/>
            <person name="Allen A.E."/>
            <person name="Bidle K."/>
            <person name="Borodovsky M."/>
            <person name="Bowler C."/>
            <person name="Brownlee C."/>
            <person name="Cock J.M."/>
            <person name="Elias M."/>
            <person name="Gladyshev V.N."/>
            <person name="Groth M."/>
            <person name="Guda C."/>
            <person name="Hadaegh A."/>
            <person name="Iglesias-Rodriguez M.D."/>
            <person name="Jenkins J."/>
            <person name="Jones B.M."/>
            <person name="Lawson T."/>
            <person name="Leese F."/>
            <person name="Lindquist E."/>
            <person name="Lobanov A."/>
            <person name="Lomsadze A."/>
            <person name="Malik S.B."/>
            <person name="Marsh M.E."/>
            <person name="Mackinder L."/>
            <person name="Mock T."/>
            <person name="Mueller-Roeber B."/>
            <person name="Pagarete A."/>
            <person name="Parker M."/>
            <person name="Probert I."/>
            <person name="Quesneville H."/>
            <person name="Raines C."/>
            <person name="Rensing S.A."/>
            <person name="Riano-Pachon D.M."/>
            <person name="Richier S."/>
            <person name="Rokitta S."/>
            <person name="Shiraiwa Y."/>
            <person name="Soanes D.M."/>
            <person name="van der Giezen M."/>
            <person name="Wahlund T.M."/>
            <person name="Williams B."/>
            <person name="Wilson W."/>
            <person name="Wolfe G."/>
            <person name="Wurch L.L."/>
        </authorList>
    </citation>
    <scope>NUCLEOTIDE SEQUENCE</scope>
</reference>
<dbReference type="InterPro" id="IPR046977">
    <property type="entry name" value="RsmC/RlmG"/>
</dbReference>
<dbReference type="GO" id="GO:0032259">
    <property type="term" value="P:methylation"/>
    <property type="evidence" value="ECO:0007669"/>
    <property type="project" value="UniProtKB-KW"/>
</dbReference>
<dbReference type="EnsemblProtists" id="EOD33897">
    <property type="protein sequence ID" value="EOD33897"/>
    <property type="gene ID" value="EMIHUDRAFT_122821"/>
</dbReference>